<sequence>MSTTDILKVEKRDVGASTAQMRKEGYIPGVIFGKDFDGANFKVPKVDLAKFLHNSGKVFEVEFAGKKHLVTLSHVQRGHLGTDFVHCSFHKVSAKDKVSLSLPIHFIGEAAGIKQGGLVNINFHEVEVEGLPKDMPEYLEFDLSGLELDENWTLEHFTLPKGLTWVHDVTDTVVTCSMPRVEVEPEVEETEMVVETHADAEAAAEEAPEKEEAAS</sequence>
<keyword evidence="4 5" id="KW-0687">Ribonucleoprotein</keyword>
<dbReference type="Pfam" id="PF01386">
    <property type="entry name" value="Ribosomal_L25p"/>
    <property type="match status" value="1"/>
</dbReference>
<dbReference type="NCBIfam" id="TIGR00731">
    <property type="entry name" value="bL25_bact_ctc"/>
    <property type="match status" value="1"/>
</dbReference>
<dbReference type="GO" id="GO:0005840">
    <property type="term" value="C:ribosome"/>
    <property type="evidence" value="ECO:0007669"/>
    <property type="project" value="UniProtKB-KW"/>
</dbReference>
<dbReference type="EMBL" id="QDKL01000001">
    <property type="protein sequence ID" value="RZF22326.1"/>
    <property type="molecule type" value="Genomic_DNA"/>
</dbReference>
<reference evidence="9" key="1">
    <citation type="journal article" date="2019" name="Int. J. Syst. Evol. Microbiol.">
        <title>Halobacteriovorax valvorus sp. nov., a novel prokaryotic predator isolated from coastal seawater of China.</title>
        <authorList>
            <person name="Chen M.-X."/>
        </authorList>
    </citation>
    <scope>NUCLEOTIDE SEQUENCE [LARGE SCALE GENOMIC DNA]</scope>
    <source>
        <strain evidence="9">BL9</strain>
    </source>
</reference>
<evidence type="ECO:0000313" key="9">
    <source>
        <dbReference type="Proteomes" id="UP000443582"/>
    </source>
</evidence>
<evidence type="ECO:0000259" key="6">
    <source>
        <dbReference type="Pfam" id="PF01386"/>
    </source>
</evidence>
<dbReference type="InterPro" id="IPR037121">
    <property type="entry name" value="Ribosomal_bL25_C"/>
</dbReference>
<feature type="domain" description="Large ribosomal subunit protein bL25 L25" evidence="6">
    <location>
        <begin position="7"/>
        <end position="89"/>
    </location>
</feature>
<dbReference type="PANTHER" id="PTHR33284:SF1">
    <property type="entry name" value="RIBOSOMAL PROTEIN L25_GLN-TRNA SYNTHETASE, ANTI-CODON-BINDING DOMAIN-CONTAINING PROTEIN"/>
    <property type="match status" value="1"/>
</dbReference>
<gene>
    <name evidence="5" type="primary">rplY</name>
    <name evidence="5" type="synonym">ctc</name>
    <name evidence="8" type="ORF">DAY19_00740</name>
</gene>
<evidence type="ECO:0000256" key="4">
    <source>
        <dbReference type="ARBA" id="ARBA00023274"/>
    </source>
</evidence>
<organism evidence="8 9">
    <name type="scientific">Halobacteriovorax vibrionivorans</name>
    <dbReference type="NCBI Taxonomy" id="2152716"/>
    <lineage>
        <taxon>Bacteria</taxon>
        <taxon>Pseudomonadati</taxon>
        <taxon>Bdellovibrionota</taxon>
        <taxon>Bacteriovoracia</taxon>
        <taxon>Bacteriovoracales</taxon>
        <taxon>Halobacteriovoraceae</taxon>
        <taxon>Halobacteriovorax</taxon>
    </lineage>
</organism>
<dbReference type="InterPro" id="IPR029751">
    <property type="entry name" value="Ribosomal_L25_dom"/>
</dbReference>
<comment type="function">
    <text evidence="5">This is one of the proteins that binds to the 5S RNA in the ribosome where it forms part of the central protuberance.</text>
</comment>
<evidence type="ECO:0000259" key="7">
    <source>
        <dbReference type="Pfam" id="PF14693"/>
    </source>
</evidence>
<dbReference type="PANTHER" id="PTHR33284">
    <property type="entry name" value="RIBOSOMAL PROTEIN L25/GLN-TRNA SYNTHETASE, ANTI-CODON-BINDING DOMAIN-CONTAINING PROTEIN"/>
    <property type="match status" value="1"/>
</dbReference>
<dbReference type="InterPro" id="IPR011035">
    <property type="entry name" value="Ribosomal_bL25/Gln-tRNA_synth"/>
</dbReference>
<dbReference type="InterPro" id="IPR001021">
    <property type="entry name" value="Ribosomal_bL25_long"/>
</dbReference>
<evidence type="ECO:0000256" key="5">
    <source>
        <dbReference type="HAMAP-Rule" id="MF_01334"/>
    </source>
</evidence>
<protein>
    <recommendedName>
        <fullName evidence="5">Large ribosomal subunit protein bL25</fullName>
    </recommendedName>
    <alternativeName>
        <fullName evidence="5">General stress protein CTC</fullName>
    </alternativeName>
</protein>
<accession>A0ABY0IHA4</accession>
<dbReference type="InterPro" id="IPR020930">
    <property type="entry name" value="Ribosomal_uL5_bac-type"/>
</dbReference>
<dbReference type="HAMAP" id="MF_01334">
    <property type="entry name" value="Ribosomal_bL25_CTC"/>
    <property type="match status" value="1"/>
</dbReference>
<dbReference type="Gene3D" id="2.40.240.10">
    <property type="entry name" value="Ribosomal Protein L25, Chain P"/>
    <property type="match status" value="1"/>
</dbReference>
<keyword evidence="1 5" id="KW-0699">rRNA-binding</keyword>
<evidence type="ECO:0000256" key="2">
    <source>
        <dbReference type="ARBA" id="ARBA00022884"/>
    </source>
</evidence>
<dbReference type="CDD" id="cd00495">
    <property type="entry name" value="Ribosomal_L25_TL5_CTC"/>
    <property type="match status" value="1"/>
</dbReference>
<proteinExistence type="inferred from homology"/>
<dbReference type="InterPro" id="IPR020057">
    <property type="entry name" value="Ribosomal_bL25_b-dom"/>
</dbReference>
<comment type="subunit">
    <text evidence="5">Part of the 50S ribosomal subunit; part of the 5S rRNA/L5/L18/L25 subcomplex. Contacts the 5S rRNA. Binds to the 5S rRNA independently of L5 and L18.</text>
</comment>
<dbReference type="Proteomes" id="UP000443582">
    <property type="component" value="Unassembled WGS sequence"/>
</dbReference>
<keyword evidence="3 5" id="KW-0689">Ribosomal protein</keyword>
<dbReference type="InterPro" id="IPR020056">
    <property type="entry name" value="Rbsml_bL25/Gln-tRNA_synth_N"/>
</dbReference>
<name>A0ABY0IHA4_9BACT</name>
<evidence type="ECO:0000256" key="3">
    <source>
        <dbReference type="ARBA" id="ARBA00022980"/>
    </source>
</evidence>
<dbReference type="RefSeq" id="WP_114705271.1">
    <property type="nucleotide sequence ID" value="NZ_QDKL01000001.1"/>
</dbReference>
<dbReference type="Pfam" id="PF14693">
    <property type="entry name" value="Ribosomal_TL5_C"/>
    <property type="match status" value="1"/>
</dbReference>
<keyword evidence="9" id="KW-1185">Reference proteome</keyword>
<dbReference type="Gene3D" id="2.170.120.20">
    <property type="entry name" value="Ribosomal protein L25, beta domain"/>
    <property type="match status" value="1"/>
</dbReference>
<feature type="domain" description="Large ribosomal subunit protein bL25 beta" evidence="7">
    <location>
        <begin position="97"/>
        <end position="180"/>
    </location>
</feature>
<dbReference type="SUPFAM" id="SSF50715">
    <property type="entry name" value="Ribosomal protein L25-like"/>
    <property type="match status" value="1"/>
</dbReference>
<keyword evidence="2 5" id="KW-0694">RNA-binding</keyword>
<comment type="similarity">
    <text evidence="5">Belongs to the bacterial ribosomal protein bL25 family. CTC subfamily.</text>
</comment>
<evidence type="ECO:0000256" key="1">
    <source>
        <dbReference type="ARBA" id="ARBA00022730"/>
    </source>
</evidence>
<comment type="caution">
    <text evidence="8">The sequence shown here is derived from an EMBL/GenBank/DDBJ whole genome shotgun (WGS) entry which is preliminary data.</text>
</comment>
<evidence type="ECO:0000313" key="8">
    <source>
        <dbReference type="EMBL" id="RZF22326.1"/>
    </source>
</evidence>